<accession>A0A6F8XPR2</accession>
<evidence type="ECO:0000313" key="6">
    <source>
        <dbReference type="Proteomes" id="UP000502508"/>
    </source>
</evidence>
<gene>
    <name evidence="5" type="ORF">Pflav_022250</name>
</gene>
<evidence type="ECO:0000313" key="5">
    <source>
        <dbReference type="EMBL" id="BCB75815.1"/>
    </source>
</evidence>
<dbReference type="AlphaFoldDB" id="A0A6F8XPR2"/>
<dbReference type="Pfam" id="PF20736">
    <property type="entry name" value="Glyco_hydro127M"/>
    <property type="match status" value="1"/>
</dbReference>
<dbReference type="PANTHER" id="PTHR43465:SF2">
    <property type="entry name" value="DUF1680 DOMAIN PROTEIN (AFU_ORTHOLOGUE AFUA_1G08910)"/>
    <property type="match status" value="1"/>
</dbReference>
<feature type="region of interest" description="Disordered" evidence="1">
    <location>
        <begin position="368"/>
        <end position="390"/>
    </location>
</feature>
<feature type="domain" description="Non-reducing end beta-L-arabinofuranosidase-like GH127 catalytic" evidence="2">
    <location>
        <begin position="19"/>
        <end position="408"/>
    </location>
</feature>
<dbReference type="GO" id="GO:0005975">
    <property type="term" value="P:carbohydrate metabolic process"/>
    <property type="evidence" value="ECO:0007669"/>
    <property type="project" value="InterPro"/>
</dbReference>
<dbReference type="InterPro" id="IPR012341">
    <property type="entry name" value="6hp_glycosidase-like_sf"/>
</dbReference>
<name>A0A6F8XPR2_9ACTN</name>
<organism evidence="5 6">
    <name type="scientific">Phytohabitans flavus</name>
    <dbReference type="NCBI Taxonomy" id="1076124"/>
    <lineage>
        <taxon>Bacteria</taxon>
        <taxon>Bacillati</taxon>
        <taxon>Actinomycetota</taxon>
        <taxon>Actinomycetes</taxon>
        <taxon>Micromonosporales</taxon>
        <taxon>Micromonosporaceae</taxon>
    </lineage>
</organism>
<dbReference type="KEGG" id="pfla:Pflav_022250"/>
<proteinExistence type="predicted"/>
<evidence type="ECO:0008006" key="7">
    <source>
        <dbReference type="Google" id="ProtNLM"/>
    </source>
</evidence>
<dbReference type="Pfam" id="PF20737">
    <property type="entry name" value="Glyco_hydro127C"/>
    <property type="match status" value="1"/>
</dbReference>
<keyword evidence="6" id="KW-1185">Reference proteome</keyword>
<reference evidence="5 6" key="1">
    <citation type="submission" date="2020-03" db="EMBL/GenBank/DDBJ databases">
        <title>Whole genome shotgun sequence of Phytohabitans flavus NBRC 107702.</title>
        <authorList>
            <person name="Komaki H."/>
            <person name="Tamura T."/>
        </authorList>
    </citation>
    <scope>NUCLEOTIDE SEQUENCE [LARGE SCALE GENOMIC DNA]</scope>
    <source>
        <strain evidence="5 6">NBRC 107702</strain>
    </source>
</reference>
<dbReference type="EMBL" id="AP022870">
    <property type="protein sequence ID" value="BCB75815.1"/>
    <property type="molecule type" value="Genomic_DNA"/>
</dbReference>
<dbReference type="RefSeq" id="WP_173035799.1">
    <property type="nucleotide sequence ID" value="NZ_AP022870.1"/>
</dbReference>
<feature type="domain" description="Non-reducing end beta-L-arabinofuranosidase-like GH127 middle" evidence="3">
    <location>
        <begin position="419"/>
        <end position="506"/>
    </location>
</feature>
<dbReference type="PANTHER" id="PTHR43465">
    <property type="entry name" value="DUF1680 DOMAIN PROTEIN (AFU_ORTHOLOGUE AFUA_1G08910)"/>
    <property type="match status" value="1"/>
</dbReference>
<evidence type="ECO:0000256" key="1">
    <source>
        <dbReference type="SAM" id="MobiDB-lite"/>
    </source>
</evidence>
<feature type="domain" description="Non-reducing end beta-L-arabinofuranosidase-like GH127 C-terminal" evidence="4">
    <location>
        <begin position="509"/>
        <end position="634"/>
    </location>
</feature>
<dbReference type="SUPFAM" id="SSF48208">
    <property type="entry name" value="Six-hairpin glycosidases"/>
    <property type="match status" value="1"/>
</dbReference>
<sequence length="638" mass="69084">MIGPVLPSAGALRPLGLDQVRLTGGFWGERQERNARATIPHAHHWLEETGWLGNFQLAATDDLTPHRRHGREFSDSEVYKLAEAMAWETARGGSAPLDELSTVVAAAQEPGGYLNTMFGRPGQQPRYSDLTWGHELYCYGHLVQAGVARLRGGVRDALTNAAIRAADHVCVEFGPTGRQALCGHPEIEMALVELYRATGTARYLDQARLFLDRRGQATLPDIELGRAYFQDDVPIRERTAFAGHAVRALYLACGAVDVAVETGDDKLLAAVVRQWERTVAARTYLTGGMGSRHEGEAFGDDFELPADRAYIETCAAVASVMLSWRLLLATGEARFADLAERTLYNVVAASTSLDGRAFFYTNPLQQRSPGEALDRSRPWPRASSSERAPWRDVSCCPTNVARTLASLGGYVATEDGGGLQLHQYASGTVTSGDTTLTVATGYPWGGVVRISVDRTGDAPWGLSLRVPAWAGEAQLVTPEGTKRVKPGYTVVSRAWRAGDQIRLKLPVAPRWTEPDPRIDAVRGCAAVERGPLVYCAESVDHDPAVALDAVNVDRAAPVAERPLPALGRDVVALVVDRDRSEPNGDVPPPTTDAAGNGWPYGSHSTADPEPGNVTLVPYHLWANRGPATMRVWLPVAPR</sequence>
<evidence type="ECO:0000259" key="4">
    <source>
        <dbReference type="Pfam" id="PF20737"/>
    </source>
</evidence>
<dbReference type="Gene3D" id="1.50.10.10">
    <property type="match status" value="1"/>
</dbReference>
<evidence type="ECO:0000259" key="2">
    <source>
        <dbReference type="Pfam" id="PF07944"/>
    </source>
</evidence>
<dbReference type="Proteomes" id="UP000502508">
    <property type="component" value="Chromosome"/>
</dbReference>
<protein>
    <recommendedName>
        <fullName evidence="7">Glycosyl hydrolase</fullName>
    </recommendedName>
</protein>
<feature type="region of interest" description="Disordered" evidence="1">
    <location>
        <begin position="578"/>
        <end position="608"/>
    </location>
</feature>
<reference evidence="5 6" key="2">
    <citation type="submission" date="2020-03" db="EMBL/GenBank/DDBJ databases">
        <authorList>
            <person name="Ichikawa N."/>
            <person name="Kimura A."/>
            <person name="Kitahashi Y."/>
            <person name="Uohara A."/>
        </authorList>
    </citation>
    <scope>NUCLEOTIDE SEQUENCE [LARGE SCALE GENOMIC DNA]</scope>
    <source>
        <strain evidence="5 6">NBRC 107702</strain>
    </source>
</reference>
<dbReference type="InterPro" id="IPR012878">
    <property type="entry name" value="Beta-AFase-like_GH127_cat"/>
</dbReference>
<dbReference type="InterPro" id="IPR049049">
    <property type="entry name" value="Beta-AFase-like_GH127_C"/>
</dbReference>
<dbReference type="InterPro" id="IPR008928">
    <property type="entry name" value="6-hairpin_glycosidase_sf"/>
</dbReference>
<dbReference type="Pfam" id="PF07944">
    <property type="entry name" value="Beta-AFase-like_GH127_cat"/>
    <property type="match status" value="1"/>
</dbReference>
<dbReference type="InterPro" id="IPR049046">
    <property type="entry name" value="Beta-AFase-like_GH127_middle"/>
</dbReference>
<evidence type="ECO:0000259" key="3">
    <source>
        <dbReference type="Pfam" id="PF20736"/>
    </source>
</evidence>
<dbReference type="InterPro" id="IPR049174">
    <property type="entry name" value="Beta-AFase-like"/>
</dbReference>